<dbReference type="Proteomes" id="UP001589738">
    <property type="component" value="Unassembled WGS sequence"/>
</dbReference>
<proteinExistence type="predicted"/>
<dbReference type="InterPro" id="IPR047793">
    <property type="entry name" value="LiaF_C"/>
</dbReference>
<gene>
    <name evidence="3" type="primary">liaF</name>
    <name evidence="3" type="ORF">ACFFHF_20815</name>
</gene>
<keyword evidence="4" id="KW-1185">Reference proteome</keyword>
<feature type="transmembrane region" description="Helical" evidence="1">
    <location>
        <begin position="57"/>
        <end position="89"/>
    </location>
</feature>
<dbReference type="PIRSF" id="PIRSF031509">
    <property type="entry name" value="Cell_wall_LiaF/YvqF"/>
    <property type="match status" value="1"/>
</dbReference>
<protein>
    <submittedName>
        <fullName evidence="3">Cell wall-active antibiotics response protein LiaF</fullName>
    </submittedName>
</protein>
<accession>A0ABV6KWE7</accession>
<evidence type="ECO:0000259" key="2">
    <source>
        <dbReference type="Pfam" id="PF09922"/>
    </source>
</evidence>
<dbReference type="NCBIfam" id="NF040535">
    <property type="entry name" value="LiaF_C_term"/>
    <property type="match status" value="1"/>
</dbReference>
<keyword evidence="1" id="KW-0472">Membrane</keyword>
<dbReference type="InterPro" id="IPR024425">
    <property type="entry name" value="LiaF-like_C"/>
</dbReference>
<keyword evidence="1" id="KW-1133">Transmembrane helix</keyword>
<feature type="transmembrane region" description="Helical" evidence="1">
    <location>
        <begin position="12"/>
        <end position="45"/>
    </location>
</feature>
<comment type="caution">
    <text evidence="3">The sequence shown here is derived from an EMBL/GenBank/DDBJ whole genome shotgun (WGS) entry which is preliminary data.</text>
</comment>
<dbReference type="Pfam" id="PF09922">
    <property type="entry name" value="LiaF-like_C"/>
    <property type="match status" value="1"/>
</dbReference>
<organism evidence="3 4">
    <name type="scientific">Robertmurraya beringensis</name>
    <dbReference type="NCBI Taxonomy" id="641660"/>
    <lineage>
        <taxon>Bacteria</taxon>
        <taxon>Bacillati</taxon>
        <taxon>Bacillota</taxon>
        <taxon>Bacilli</taxon>
        <taxon>Bacillales</taxon>
        <taxon>Bacillaceae</taxon>
        <taxon>Robertmurraya</taxon>
    </lineage>
</organism>
<reference evidence="3 4" key="1">
    <citation type="submission" date="2024-09" db="EMBL/GenBank/DDBJ databases">
        <authorList>
            <person name="Sun Q."/>
            <person name="Mori K."/>
        </authorList>
    </citation>
    <scope>NUCLEOTIDE SEQUENCE [LARGE SCALE GENOMIC DNA]</scope>
    <source>
        <strain evidence="3 4">CGMCC 1.9126</strain>
    </source>
</reference>
<name>A0ABV6KWE7_9BACI</name>
<sequence>MVGKKKSDLLSWAVMFGIVLLLLEVTFFNRGLIFSLLVASGMIYIGRKRQPRTSGKFLFWAGTIFFILSVFNMMTIKVFLFGILGYLIFQFAKSKRSPEKIQPEVVEAQSSPPQTETIVKKTPLFDNTFFGEQRTKDHVYEWNDINIQTGIGDTIIDLSYTVLPKGETIIFVRGLVGNIQIQVPYDVEVCVNHSVLAGSSNILNVTGDKLFNQRLHVQTSEYEKADQKVKIFTSMLVGDLEVKRV</sequence>
<keyword evidence="1" id="KW-0812">Transmembrane</keyword>
<dbReference type="InterPro" id="IPR016975">
    <property type="entry name" value="Cell_wall_LiaF"/>
</dbReference>
<feature type="domain" description="Cell wall-active antibiotics response LiaF-like C-terminal" evidence="2">
    <location>
        <begin position="129"/>
        <end position="242"/>
    </location>
</feature>
<dbReference type="EMBL" id="JBHLUU010000123">
    <property type="protein sequence ID" value="MFC0477637.1"/>
    <property type="molecule type" value="Genomic_DNA"/>
</dbReference>
<dbReference type="RefSeq" id="WP_160547238.1">
    <property type="nucleotide sequence ID" value="NZ_JBHLUU010000123.1"/>
</dbReference>
<evidence type="ECO:0000256" key="1">
    <source>
        <dbReference type="SAM" id="Phobius"/>
    </source>
</evidence>
<evidence type="ECO:0000313" key="3">
    <source>
        <dbReference type="EMBL" id="MFC0477637.1"/>
    </source>
</evidence>
<evidence type="ECO:0000313" key="4">
    <source>
        <dbReference type="Proteomes" id="UP001589738"/>
    </source>
</evidence>